<evidence type="ECO:0000259" key="3">
    <source>
        <dbReference type="Pfam" id="PF05368"/>
    </source>
</evidence>
<comment type="caution">
    <text evidence="4">The sequence shown here is derived from an EMBL/GenBank/DDBJ whole genome shotgun (WGS) entry which is preliminary data.</text>
</comment>
<evidence type="ECO:0000256" key="1">
    <source>
        <dbReference type="ARBA" id="ARBA00022857"/>
    </source>
</evidence>
<dbReference type="Gene3D" id="3.40.50.720">
    <property type="entry name" value="NAD(P)-binding Rossmann-like Domain"/>
    <property type="match status" value="1"/>
</dbReference>
<dbReference type="Gene3D" id="3.90.25.10">
    <property type="entry name" value="UDP-galactose 4-epimerase, domain 1"/>
    <property type="match status" value="1"/>
</dbReference>
<sequence>MSSTHRILLLGAGELGTAFLPHLSALPNTHITIAVRSISKYTHLSGPNVTLLGLDTTGPSLQLSEIFSRYDTVISCTGFGQPIGTVTKLAHEILDAGKIRREAGKEKLWFFPWQWGVDYDITKNGDGLMPLFGEQLNVRHLLREKASASHVKWTIVSTGLFMSMLFAPYWGVVEQQDDRIKVRALKDWDHKITVTDVADIGKALARIITGDVDSQDRILYVAADTLSYSQLAETIENISGKKVEREKWSLLHLNEELEKDPNDDLKKYRVVFAKDGVWWDKEITVNQKLGIHMTTVKDYLEQLLK</sequence>
<dbReference type="Pfam" id="PF05368">
    <property type="entry name" value="NmrA"/>
    <property type="match status" value="1"/>
</dbReference>
<dbReference type="SUPFAM" id="SSF51735">
    <property type="entry name" value="NAD(P)-binding Rossmann-fold domains"/>
    <property type="match status" value="1"/>
</dbReference>
<organism evidence="4 5">
    <name type="scientific">Dendryphion nanum</name>
    <dbReference type="NCBI Taxonomy" id="256645"/>
    <lineage>
        <taxon>Eukaryota</taxon>
        <taxon>Fungi</taxon>
        <taxon>Dikarya</taxon>
        <taxon>Ascomycota</taxon>
        <taxon>Pezizomycotina</taxon>
        <taxon>Dothideomycetes</taxon>
        <taxon>Pleosporomycetidae</taxon>
        <taxon>Pleosporales</taxon>
        <taxon>Torulaceae</taxon>
        <taxon>Dendryphion</taxon>
    </lineage>
</organism>
<dbReference type="OrthoDB" id="5283654at2759"/>
<gene>
    <name evidence="4" type="ORF">B0J11DRAFT_154712</name>
</gene>
<evidence type="ECO:0000313" key="4">
    <source>
        <dbReference type="EMBL" id="KAH7135194.1"/>
    </source>
</evidence>
<dbReference type="AlphaFoldDB" id="A0A9P9EDK9"/>
<keyword evidence="5" id="KW-1185">Reference proteome</keyword>
<dbReference type="Proteomes" id="UP000700596">
    <property type="component" value="Unassembled WGS sequence"/>
</dbReference>
<reference evidence="4" key="1">
    <citation type="journal article" date="2021" name="Nat. Commun.">
        <title>Genetic determinants of endophytism in the Arabidopsis root mycobiome.</title>
        <authorList>
            <person name="Mesny F."/>
            <person name="Miyauchi S."/>
            <person name="Thiergart T."/>
            <person name="Pickel B."/>
            <person name="Atanasova L."/>
            <person name="Karlsson M."/>
            <person name="Huettel B."/>
            <person name="Barry K.W."/>
            <person name="Haridas S."/>
            <person name="Chen C."/>
            <person name="Bauer D."/>
            <person name="Andreopoulos W."/>
            <person name="Pangilinan J."/>
            <person name="LaButti K."/>
            <person name="Riley R."/>
            <person name="Lipzen A."/>
            <person name="Clum A."/>
            <person name="Drula E."/>
            <person name="Henrissat B."/>
            <person name="Kohler A."/>
            <person name="Grigoriev I.V."/>
            <person name="Martin F.M."/>
            <person name="Hacquard S."/>
        </authorList>
    </citation>
    <scope>NUCLEOTIDE SEQUENCE</scope>
    <source>
        <strain evidence="4">MPI-CAGE-CH-0243</strain>
    </source>
</reference>
<name>A0A9P9EDK9_9PLEO</name>
<keyword evidence="1" id="KW-0521">NADP</keyword>
<evidence type="ECO:0000313" key="5">
    <source>
        <dbReference type="Proteomes" id="UP000700596"/>
    </source>
</evidence>
<dbReference type="PANTHER" id="PTHR47706">
    <property type="entry name" value="NMRA-LIKE FAMILY PROTEIN"/>
    <property type="match status" value="1"/>
</dbReference>
<dbReference type="InterPro" id="IPR008030">
    <property type="entry name" value="NmrA-like"/>
</dbReference>
<dbReference type="InterPro" id="IPR051609">
    <property type="entry name" value="NmrA/Isoflavone_reductase-like"/>
</dbReference>
<dbReference type="InterPro" id="IPR036291">
    <property type="entry name" value="NAD(P)-bd_dom_sf"/>
</dbReference>
<feature type="domain" description="NmrA-like" evidence="3">
    <location>
        <begin position="4"/>
        <end position="278"/>
    </location>
</feature>
<dbReference type="GO" id="GO:0016491">
    <property type="term" value="F:oxidoreductase activity"/>
    <property type="evidence" value="ECO:0007669"/>
    <property type="project" value="UniProtKB-KW"/>
</dbReference>
<dbReference type="EMBL" id="JAGMWT010000002">
    <property type="protein sequence ID" value="KAH7135194.1"/>
    <property type="molecule type" value="Genomic_DNA"/>
</dbReference>
<protein>
    <recommendedName>
        <fullName evidence="3">NmrA-like domain-containing protein</fullName>
    </recommendedName>
</protein>
<evidence type="ECO:0000256" key="2">
    <source>
        <dbReference type="ARBA" id="ARBA00023002"/>
    </source>
</evidence>
<keyword evidence="2" id="KW-0560">Oxidoreductase</keyword>
<accession>A0A9P9EDK9</accession>
<dbReference type="PANTHER" id="PTHR47706:SF6">
    <property type="entry name" value="NMRA-LIKE FAMILY PROTEIN (AFU_ORTHOLOGUE AFUA_6G00280)"/>
    <property type="match status" value="1"/>
</dbReference>
<proteinExistence type="predicted"/>